<dbReference type="Pfam" id="PF00462">
    <property type="entry name" value="Glutaredoxin"/>
    <property type="match status" value="1"/>
</dbReference>
<dbReference type="PROSITE" id="PS50404">
    <property type="entry name" value="GST_NTER"/>
    <property type="match status" value="1"/>
</dbReference>
<dbReference type="GeneID" id="78512769"/>
<evidence type="ECO:0000259" key="1">
    <source>
        <dbReference type="PROSITE" id="PS50404"/>
    </source>
</evidence>
<dbReference type="RefSeq" id="WP_013252222.1">
    <property type="nucleotide sequence ID" value="NC_014363.1"/>
</dbReference>
<dbReference type="EMBL" id="CP002106">
    <property type="protein sequence ID" value="ADK68470.1"/>
    <property type="molecule type" value="Genomic_DNA"/>
</dbReference>
<dbReference type="PANTHER" id="PTHR43968">
    <property type="match status" value="1"/>
</dbReference>
<feature type="domain" description="GST N-terminal" evidence="1">
    <location>
        <begin position="3"/>
        <end position="82"/>
    </location>
</feature>
<dbReference type="OrthoDB" id="8991911at2"/>
<dbReference type="eggNOG" id="COG0695">
    <property type="taxonomic scope" value="Bacteria"/>
</dbReference>
<dbReference type="PANTHER" id="PTHR43968:SF6">
    <property type="entry name" value="GLUTATHIONE S-TRANSFERASE OMEGA"/>
    <property type="match status" value="1"/>
</dbReference>
<dbReference type="InterPro" id="IPR002109">
    <property type="entry name" value="Glutaredoxin"/>
</dbReference>
<gene>
    <name evidence="2" type="ordered locus">Olsu_1365</name>
</gene>
<dbReference type="Proteomes" id="UP000000333">
    <property type="component" value="Chromosome"/>
</dbReference>
<evidence type="ECO:0000313" key="3">
    <source>
        <dbReference type="Proteomes" id="UP000000333"/>
    </source>
</evidence>
<dbReference type="HOGENOM" id="CLU_026126_8_1_11"/>
<reference evidence="2 3" key="1">
    <citation type="journal article" date="2010" name="Stand. Genomic Sci.">
        <title>Complete genome sequence of Olsenella uli type strain (VPI D76D-27C).</title>
        <authorList>
            <person name="Goker M."/>
            <person name="Held B."/>
            <person name="Lucas S."/>
            <person name="Nolan M."/>
            <person name="Yasawong M."/>
            <person name="Glavina Del Rio T."/>
            <person name="Tice H."/>
            <person name="Cheng J.F."/>
            <person name="Bruce D."/>
            <person name="Detter J.C."/>
            <person name="Tapia R."/>
            <person name="Han C."/>
            <person name="Goodwin L."/>
            <person name="Pitluck S."/>
            <person name="Liolios K."/>
            <person name="Ivanova N."/>
            <person name="Mavromatis K."/>
            <person name="Mikhailova N."/>
            <person name="Pati A."/>
            <person name="Chen A."/>
            <person name="Palaniappan K."/>
            <person name="Land M."/>
            <person name="Hauser L."/>
            <person name="Chang Y.J."/>
            <person name="Jeffries C.D."/>
            <person name="Rohde M."/>
            <person name="Sikorski J."/>
            <person name="Pukall R."/>
            <person name="Woyke T."/>
            <person name="Bristow J."/>
            <person name="Eisen J.A."/>
            <person name="Markowitz V."/>
            <person name="Hugenholtz P."/>
            <person name="Kyrpides N.C."/>
            <person name="Klenk H.P."/>
            <person name="Lapidus A."/>
        </authorList>
    </citation>
    <scope>NUCLEOTIDE SEQUENCE [LARGE SCALE GENOMIC DNA]</scope>
    <source>
        <strain evidence="3">ATCC 49627 / DSM 7084 / CIP 109912 / JCM 12494 / NCIMB 702895 / VPI D76D-27C</strain>
    </source>
</reference>
<dbReference type="PROSITE" id="PS51354">
    <property type="entry name" value="GLUTAREDOXIN_2"/>
    <property type="match status" value="1"/>
</dbReference>
<dbReference type="InterPro" id="IPR050983">
    <property type="entry name" value="GST_Omega/HSP26"/>
</dbReference>
<dbReference type="KEGG" id="ols:Olsu_1365"/>
<dbReference type="STRING" id="633147.Olsu_1365"/>
<evidence type="ECO:0000313" key="2">
    <source>
        <dbReference type="EMBL" id="ADK68470.1"/>
    </source>
</evidence>
<dbReference type="PATRIC" id="fig|633147.7.peg.159"/>
<organism evidence="2 3">
    <name type="scientific">Olsenella uli (strain ATCC 49627 / DSM 7084 / CCUG 31166 / CIP 109912 / JCM 12494 / LMG 11480 / NCIMB 702895 / VPI D76D-27C)</name>
    <name type="common">Lactobacillus uli</name>
    <dbReference type="NCBI Taxonomy" id="633147"/>
    <lineage>
        <taxon>Bacteria</taxon>
        <taxon>Bacillati</taxon>
        <taxon>Actinomycetota</taxon>
        <taxon>Coriobacteriia</taxon>
        <taxon>Coriobacteriales</taxon>
        <taxon>Atopobiaceae</taxon>
        <taxon>Olsenella</taxon>
    </lineage>
</organism>
<dbReference type="Gene3D" id="3.40.30.10">
    <property type="entry name" value="Glutaredoxin"/>
    <property type="match status" value="1"/>
</dbReference>
<dbReference type="AlphaFoldDB" id="E1QWG7"/>
<sequence>MAEKPELYVKTSCPYCAKVESFMESNGIELQTHNIDTDAAARSYLIENGGKRQVPCLFVDGKALYESNDIIDYLGREFGADKAAQEEDATSAAGGACSLDGSGCSF</sequence>
<keyword evidence="3" id="KW-1185">Reference proteome</keyword>
<dbReference type="InterPro" id="IPR004045">
    <property type="entry name" value="Glutathione_S-Trfase_N"/>
</dbReference>
<dbReference type="CDD" id="cd02066">
    <property type="entry name" value="GRX_family"/>
    <property type="match status" value="1"/>
</dbReference>
<name>E1QWG7_OLSUV</name>
<protein>
    <submittedName>
        <fullName evidence="2">Glutaredoxin</fullName>
    </submittedName>
</protein>
<proteinExistence type="predicted"/>
<dbReference type="SUPFAM" id="SSF52833">
    <property type="entry name" value="Thioredoxin-like"/>
    <property type="match status" value="1"/>
</dbReference>
<dbReference type="InterPro" id="IPR036249">
    <property type="entry name" value="Thioredoxin-like_sf"/>
</dbReference>
<dbReference type="GO" id="GO:0005737">
    <property type="term" value="C:cytoplasm"/>
    <property type="evidence" value="ECO:0007669"/>
    <property type="project" value="TreeGrafter"/>
</dbReference>
<accession>E1QWG7</accession>